<feature type="region of interest" description="Disordered" evidence="1">
    <location>
        <begin position="179"/>
        <end position="204"/>
    </location>
</feature>
<feature type="compositionally biased region" description="Low complexity" evidence="1">
    <location>
        <begin position="179"/>
        <end position="192"/>
    </location>
</feature>
<keyword evidence="4" id="KW-1185">Reference proteome</keyword>
<keyword evidence="2" id="KW-0732">Signal</keyword>
<accession>A0AAN9GC62</accession>
<feature type="chain" id="PRO_5043034761" evidence="2">
    <location>
        <begin position="25"/>
        <end position="222"/>
    </location>
</feature>
<name>A0AAN9GC62_9CAEN</name>
<reference evidence="3 4" key="1">
    <citation type="submission" date="2024-02" db="EMBL/GenBank/DDBJ databases">
        <title>Chromosome-scale genome assembly of the rough periwinkle Littorina saxatilis.</title>
        <authorList>
            <person name="De Jode A."/>
            <person name="Faria R."/>
            <person name="Formenti G."/>
            <person name="Sims Y."/>
            <person name="Smith T.P."/>
            <person name="Tracey A."/>
            <person name="Wood J.M.D."/>
            <person name="Zagrodzka Z.B."/>
            <person name="Johannesson K."/>
            <person name="Butlin R.K."/>
            <person name="Leder E.H."/>
        </authorList>
    </citation>
    <scope>NUCLEOTIDE SEQUENCE [LARGE SCALE GENOMIC DNA]</scope>
    <source>
        <strain evidence="3">Snail1</strain>
        <tissue evidence="3">Muscle</tissue>
    </source>
</reference>
<proteinExistence type="predicted"/>
<sequence>MAEHFLQCALQLLAVLCVFGKAEATCPPTSSGDPQSVTTYQAINPTQYDRNYSRIDSGRHPLGFYSGTWFYNQNKANPCIKITAPNAGKRWIDIKVETIPESRVCFKDQESTNVCFQGRGTVCRATPADDTYIEVLCDDRCEEADVNFWYRLVLSPLPTEVDPETWCFNQQNEYPTDLLTLPQGQTLPTRTTPRPKDTGTASTQSASMSVLVTAMLLLAVCL</sequence>
<evidence type="ECO:0000313" key="3">
    <source>
        <dbReference type="EMBL" id="KAK7102931.1"/>
    </source>
</evidence>
<protein>
    <submittedName>
        <fullName evidence="3">Uncharacterized protein</fullName>
    </submittedName>
</protein>
<organism evidence="3 4">
    <name type="scientific">Littorina saxatilis</name>
    <dbReference type="NCBI Taxonomy" id="31220"/>
    <lineage>
        <taxon>Eukaryota</taxon>
        <taxon>Metazoa</taxon>
        <taxon>Spiralia</taxon>
        <taxon>Lophotrochozoa</taxon>
        <taxon>Mollusca</taxon>
        <taxon>Gastropoda</taxon>
        <taxon>Caenogastropoda</taxon>
        <taxon>Littorinimorpha</taxon>
        <taxon>Littorinoidea</taxon>
        <taxon>Littorinidae</taxon>
        <taxon>Littorina</taxon>
    </lineage>
</organism>
<comment type="caution">
    <text evidence="3">The sequence shown here is derived from an EMBL/GenBank/DDBJ whole genome shotgun (WGS) entry which is preliminary data.</text>
</comment>
<dbReference type="Proteomes" id="UP001374579">
    <property type="component" value="Unassembled WGS sequence"/>
</dbReference>
<dbReference type="PANTHER" id="PTHR39297">
    <property type="entry name" value="CUB DOMAIN-CONTAINING PROTEIN"/>
    <property type="match status" value="1"/>
</dbReference>
<dbReference type="EMBL" id="JBAMIC010000010">
    <property type="protein sequence ID" value="KAK7102931.1"/>
    <property type="molecule type" value="Genomic_DNA"/>
</dbReference>
<gene>
    <name evidence="3" type="ORF">V1264_021084</name>
</gene>
<evidence type="ECO:0000256" key="1">
    <source>
        <dbReference type="SAM" id="MobiDB-lite"/>
    </source>
</evidence>
<dbReference type="PANTHER" id="PTHR39297:SF1">
    <property type="entry name" value="CUB DOMAIN-CONTAINING PROTEIN"/>
    <property type="match status" value="1"/>
</dbReference>
<feature type="signal peptide" evidence="2">
    <location>
        <begin position="1"/>
        <end position="24"/>
    </location>
</feature>
<evidence type="ECO:0000256" key="2">
    <source>
        <dbReference type="SAM" id="SignalP"/>
    </source>
</evidence>
<dbReference type="AlphaFoldDB" id="A0AAN9GC62"/>
<evidence type="ECO:0000313" key="4">
    <source>
        <dbReference type="Proteomes" id="UP001374579"/>
    </source>
</evidence>